<gene>
    <name evidence="1" type="ORF">N2K84_17735</name>
</gene>
<sequence length="112" mass="12809">MSKAEEIIQKISGRITDLTTLKIQTLMGNMEADQQGDIKFKANQDIKGMISTIDLIDGDIKTELSEEFYQKYPELVQFHQSREAKGSEIIEKNILTLRTIITTLFELKDKIS</sequence>
<dbReference type="Proteomes" id="UP001163821">
    <property type="component" value="Unassembled WGS sequence"/>
</dbReference>
<dbReference type="RefSeq" id="WP_282593177.1">
    <property type="nucleotide sequence ID" value="NZ_JAPAAF010000042.1"/>
</dbReference>
<comment type="caution">
    <text evidence="1">The sequence shown here is derived from an EMBL/GenBank/DDBJ whole genome shotgun (WGS) entry which is preliminary data.</text>
</comment>
<organism evidence="1 2">
    <name type="scientific">Gaoshiqia sediminis</name>
    <dbReference type="NCBI Taxonomy" id="2986998"/>
    <lineage>
        <taxon>Bacteria</taxon>
        <taxon>Pseudomonadati</taxon>
        <taxon>Bacteroidota</taxon>
        <taxon>Bacteroidia</taxon>
        <taxon>Marinilabiliales</taxon>
        <taxon>Prolixibacteraceae</taxon>
        <taxon>Gaoshiqia</taxon>
    </lineage>
</organism>
<dbReference type="EMBL" id="JAPAAF010000042">
    <property type="protein sequence ID" value="MCW0484585.1"/>
    <property type="molecule type" value="Genomic_DNA"/>
</dbReference>
<proteinExistence type="predicted"/>
<name>A0AA41YDC9_9BACT</name>
<reference evidence="1" key="1">
    <citation type="submission" date="2022-10" db="EMBL/GenBank/DDBJ databases">
        <title>Gaoshiqiia sediminis gen. nov., sp. nov., isolated from coastal sediment.</title>
        <authorList>
            <person name="Yu W.X."/>
            <person name="Mu D.S."/>
            <person name="Du J.Z."/>
            <person name="Liang Y.Q."/>
        </authorList>
    </citation>
    <scope>NUCLEOTIDE SEQUENCE</scope>
    <source>
        <strain evidence="1">A06</strain>
    </source>
</reference>
<keyword evidence="2" id="KW-1185">Reference proteome</keyword>
<protein>
    <submittedName>
        <fullName evidence="1">Uncharacterized protein</fullName>
    </submittedName>
</protein>
<evidence type="ECO:0000313" key="1">
    <source>
        <dbReference type="EMBL" id="MCW0484585.1"/>
    </source>
</evidence>
<dbReference type="AlphaFoldDB" id="A0AA41YDC9"/>
<evidence type="ECO:0000313" key="2">
    <source>
        <dbReference type="Proteomes" id="UP001163821"/>
    </source>
</evidence>
<accession>A0AA41YDC9</accession>